<organism evidence="1 2">
    <name type="scientific">Gynuella sunshinyii YC6258</name>
    <dbReference type="NCBI Taxonomy" id="1445510"/>
    <lineage>
        <taxon>Bacteria</taxon>
        <taxon>Pseudomonadati</taxon>
        <taxon>Pseudomonadota</taxon>
        <taxon>Gammaproteobacteria</taxon>
        <taxon>Oceanospirillales</taxon>
        <taxon>Saccharospirillaceae</taxon>
        <taxon>Gynuella</taxon>
    </lineage>
</organism>
<keyword evidence="2" id="KW-1185">Reference proteome</keyword>
<protein>
    <submittedName>
        <fullName evidence="1">Uncharacterized protein</fullName>
    </submittedName>
</protein>
<reference evidence="1 2" key="1">
    <citation type="submission" date="2014-01" db="EMBL/GenBank/DDBJ databases">
        <title>Full genme sequencing of cellulolytic bacterium Gynuella sunshinyii YC6258T gen. nov., sp. nov.</title>
        <authorList>
            <person name="Khan H."/>
            <person name="Chung E.J."/>
            <person name="Chung Y.R."/>
        </authorList>
    </citation>
    <scope>NUCLEOTIDE SEQUENCE [LARGE SCALE GENOMIC DNA]</scope>
    <source>
        <strain evidence="1 2">YC6258</strain>
    </source>
</reference>
<dbReference type="AlphaFoldDB" id="A0A0C5VN97"/>
<accession>A0A0C5VN97</accession>
<gene>
    <name evidence="1" type="ORF">YC6258_02795</name>
</gene>
<sequence>MVPLVAPVAQLINSSLGICRDALKGRNTTIDFLYGPGNESLSVLRDWVDFV</sequence>
<dbReference type="HOGENOM" id="CLU_3099391_0_0_6"/>
<evidence type="ECO:0000313" key="1">
    <source>
        <dbReference type="EMBL" id="AJQ94833.1"/>
    </source>
</evidence>
<dbReference type="KEGG" id="gsn:YC6258_02795"/>
<proteinExistence type="predicted"/>
<dbReference type="EMBL" id="CP007142">
    <property type="protein sequence ID" value="AJQ94833.1"/>
    <property type="molecule type" value="Genomic_DNA"/>
</dbReference>
<name>A0A0C5VN97_9GAMM</name>
<evidence type="ECO:0000313" key="2">
    <source>
        <dbReference type="Proteomes" id="UP000032266"/>
    </source>
</evidence>
<dbReference type="Proteomes" id="UP000032266">
    <property type="component" value="Chromosome"/>
</dbReference>